<dbReference type="AlphaFoldDB" id="A0A4T0WZ00"/>
<feature type="region of interest" description="Disordered" evidence="10">
    <location>
        <begin position="121"/>
        <end position="174"/>
    </location>
</feature>
<dbReference type="OrthoDB" id="2160599at2759"/>
<keyword evidence="4 9" id="KW-0805">Transcription regulation</keyword>
<dbReference type="GO" id="GO:0070847">
    <property type="term" value="C:core mediator complex"/>
    <property type="evidence" value="ECO:0007669"/>
    <property type="project" value="TreeGrafter"/>
</dbReference>
<evidence type="ECO:0000256" key="3">
    <source>
        <dbReference type="ARBA" id="ARBA00019615"/>
    </source>
</evidence>
<dbReference type="Proteomes" id="UP000307173">
    <property type="component" value="Unassembled WGS sequence"/>
</dbReference>
<reference evidence="11 12" key="1">
    <citation type="journal article" date="2019" name="Front. Genet.">
        <title>Whole-Genome Sequencing of the Opportunistic Yeast Pathogen Candida inconspicua Uncovers Its Hybrid Origin.</title>
        <authorList>
            <person name="Mixao V."/>
            <person name="Hansen A.P."/>
            <person name="Saus E."/>
            <person name="Boekhout T."/>
            <person name="Lass-Florl C."/>
            <person name="Gabaldon T."/>
        </authorList>
    </citation>
    <scope>NUCLEOTIDE SEQUENCE [LARGE SCALE GENOMIC DNA]</scope>
    <source>
        <strain evidence="11 12">CBS 180</strain>
    </source>
</reference>
<gene>
    <name evidence="9" type="primary">MED19</name>
    <name evidence="11" type="ORF">CANINC_003302</name>
</gene>
<evidence type="ECO:0000256" key="5">
    <source>
        <dbReference type="ARBA" id="ARBA00023159"/>
    </source>
</evidence>
<dbReference type="InterPro" id="IPR013942">
    <property type="entry name" value="Mediator_Med19_fun"/>
</dbReference>
<evidence type="ECO:0000256" key="1">
    <source>
        <dbReference type="ARBA" id="ARBA00004123"/>
    </source>
</evidence>
<evidence type="ECO:0000256" key="10">
    <source>
        <dbReference type="SAM" id="MobiDB-lite"/>
    </source>
</evidence>
<evidence type="ECO:0000313" key="11">
    <source>
        <dbReference type="EMBL" id="TID22527.1"/>
    </source>
</evidence>
<dbReference type="GO" id="GO:0003712">
    <property type="term" value="F:transcription coregulator activity"/>
    <property type="evidence" value="ECO:0007669"/>
    <property type="project" value="InterPro"/>
</dbReference>
<dbReference type="PANTHER" id="PTHR28270:SF1">
    <property type="entry name" value="MEDIATOR OF RNA POLYMERASE II TRANSCRIPTION SUBUNIT 19"/>
    <property type="match status" value="1"/>
</dbReference>
<comment type="subcellular location">
    <subcellularLocation>
        <location evidence="1 9">Nucleus</location>
    </subcellularLocation>
</comment>
<evidence type="ECO:0000256" key="7">
    <source>
        <dbReference type="ARBA" id="ARBA00023242"/>
    </source>
</evidence>
<proteinExistence type="inferred from homology"/>
<comment type="similarity">
    <text evidence="2 9">Belongs to the Mediator complex subunit 19 family.</text>
</comment>
<accession>A0A4T0WZ00</accession>
<keyword evidence="7 9" id="KW-0539">Nucleus</keyword>
<keyword evidence="6 9" id="KW-0804">Transcription</keyword>
<evidence type="ECO:0000256" key="4">
    <source>
        <dbReference type="ARBA" id="ARBA00023015"/>
    </source>
</evidence>
<dbReference type="Pfam" id="PF08633">
    <property type="entry name" value="Rox3"/>
    <property type="match status" value="1"/>
</dbReference>
<keyword evidence="12" id="KW-1185">Reference proteome</keyword>
<dbReference type="GO" id="GO:0006357">
    <property type="term" value="P:regulation of transcription by RNA polymerase II"/>
    <property type="evidence" value="ECO:0007669"/>
    <property type="project" value="InterPro"/>
</dbReference>
<comment type="function">
    <text evidence="9">Component of the Mediator complex, a coactivator involved in the regulated transcription of nearly all RNA polymerase II-dependent genes. Mediator functions as a bridge to convey information from gene-specific regulatory proteins to the basal RNA polymerase II transcription machinery. Mediator is recruited to promoters by direct interactions with regulatory proteins and serves as a scaffold for the assembly of a functional preinitiation complex with RNA polymerase II and the general transcription factors.</text>
</comment>
<evidence type="ECO:0000256" key="9">
    <source>
        <dbReference type="RuleBase" id="RU364151"/>
    </source>
</evidence>
<name>A0A4T0WZ00_9ASCO</name>
<comment type="caution">
    <text evidence="11">The sequence shown here is derived from an EMBL/GenBank/DDBJ whole genome shotgun (WGS) entry which is preliminary data.</text>
</comment>
<dbReference type="EMBL" id="SELW01000541">
    <property type="protein sequence ID" value="TID22527.1"/>
    <property type="molecule type" value="Genomic_DNA"/>
</dbReference>
<keyword evidence="5 9" id="KW-0010">Activator</keyword>
<dbReference type="STRING" id="52247.A0A4T0WZ00"/>
<evidence type="ECO:0000256" key="6">
    <source>
        <dbReference type="ARBA" id="ARBA00023163"/>
    </source>
</evidence>
<evidence type="ECO:0000313" key="12">
    <source>
        <dbReference type="Proteomes" id="UP000307173"/>
    </source>
</evidence>
<comment type="subunit">
    <text evidence="9">Component of the Mediator complex.</text>
</comment>
<evidence type="ECO:0000256" key="8">
    <source>
        <dbReference type="ARBA" id="ARBA00032018"/>
    </source>
</evidence>
<sequence>MVETNPLPKQKSKGSYYYISTSEVDDVPPLKPSLVDDVIRLYDIDDLASSLARTNPDGTKGIKLRKSYKSHILDLPGKHSIPTEDKSFLQIALQPENPDFSKPEITPFPMEYLEKVLRMEKTGPNGIPGFDPDKLALATPESVDTKKDKKRKPIASPDLAQQPDSKKRHVQVTF</sequence>
<dbReference type="PANTHER" id="PTHR28270">
    <property type="entry name" value="MEDIATOR OF RNA POLYMERASE II TRANSCRIPTION SUBUNIT 19"/>
    <property type="match status" value="1"/>
</dbReference>
<evidence type="ECO:0000256" key="2">
    <source>
        <dbReference type="ARBA" id="ARBA00009259"/>
    </source>
</evidence>
<organism evidence="11 12">
    <name type="scientific">Pichia inconspicua</name>
    <dbReference type="NCBI Taxonomy" id="52247"/>
    <lineage>
        <taxon>Eukaryota</taxon>
        <taxon>Fungi</taxon>
        <taxon>Dikarya</taxon>
        <taxon>Ascomycota</taxon>
        <taxon>Saccharomycotina</taxon>
        <taxon>Pichiomycetes</taxon>
        <taxon>Pichiales</taxon>
        <taxon>Pichiaceae</taxon>
        <taxon>Pichia</taxon>
    </lineage>
</organism>
<dbReference type="GO" id="GO:0016592">
    <property type="term" value="C:mediator complex"/>
    <property type="evidence" value="ECO:0007669"/>
    <property type="project" value="InterPro"/>
</dbReference>
<protein>
    <recommendedName>
        <fullName evidence="3 9">Mediator of RNA polymerase II transcription subunit 19</fullName>
    </recommendedName>
    <alternativeName>
        <fullName evidence="8 9">Mediator complex subunit 19</fullName>
    </alternativeName>
</protein>